<dbReference type="OMA" id="YPNIRIW"/>
<keyword evidence="2" id="KW-0547">Nucleotide-binding</keyword>
<reference evidence="6 7" key="1">
    <citation type="journal article" date="2018" name="Nat. Ecol. Evol.">
        <title>Shark genomes provide insights into elasmobranch evolution and the origin of vertebrates.</title>
        <authorList>
            <person name="Hara Y"/>
            <person name="Yamaguchi K"/>
            <person name="Onimaru K"/>
            <person name="Kadota M"/>
            <person name="Koyanagi M"/>
            <person name="Keeley SD"/>
            <person name="Tatsumi K"/>
            <person name="Tanaka K"/>
            <person name="Motone F"/>
            <person name="Kageyama Y"/>
            <person name="Nozu R"/>
            <person name="Adachi N"/>
            <person name="Nishimura O"/>
            <person name="Nakagawa R"/>
            <person name="Tanegashima C"/>
            <person name="Kiyatake I"/>
            <person name="Matsumoto R"/>
            <person name="Murakumo K"/>
            <person name="Nishida K"/>
            <person name="Terakita A"/>
            <person name="Kuratani S"/>
            <person name="Sato K"/>
            <person name="Hyodo S Kuraku.S."/>
        </authorList>
    </citation>
    <scope>NUCLEOTIDE SEQUENCE [LARGE SCALE GENOMIC DNA]</scope>
</reference>
<evidence type="ECO:0000256" key="3">
    <source>
        <dbReference type="ARBA" id="ARBA00022801"/>
    </source>
</evidence>
<dbReference type="PROSITE" id="PS51716">
    <property type="entry name" value="G_IRG"/>
    <property type="match status" value="1"/>
</dbReference>
<evidence type="ECO:0000313" key="6">
    <source>
        <dbReference type="EMBL" id="GCB84773.1"/>
    </source>
</evidence>
<evidence type="ECO:0000256" key="1">
    <source>
        <dbReference type="ARBA" id="ARBA00005429"/>
    </source>
</evidence>
<dbReference type="EMBL" id="BFAA01090362">
    <property type="protein sequence ID" value="GCB84773.1"/>
    <property type="molecule type" value="Genomic_DNA"/>
</dbReference>
<name>A0A401QHG2_SCYTO</name>
<evidence type="ECO:0000313" key="7">
    <source>
        <dbReference type="Proteomes" id="UP000288216"/>
    </source>
</evidence>
<keyword evidence="4" id="KW-0342">GTP-binding</keyword>
<dbReference type="InterPro" id="IPR051515">
    <property type="entry name" value="IRG"/>
</dbReference>
<evidence type="ECO:0000256" key="2">
    <source>
        <dbReference type="ARBA" id="ARBA00022741"/>
    </source>
</evidence>
<dbReference type="SUPFAM" id="SSF52540">
    <property type="entry name" value="P-loop containing nucleoside triphosphate hydrolases"/>
    <property type="match status" value="1"/>
</dbReference>
<dbReference type="GO" id="GO:0016020">
    <property type="term" value="C:membrane"/>
    <property type="evidence" value="ECO:0007669"/>
    <property type="project" value="InterPro"/>
</dbReference>
<dbReference type="Gene3D" id="3.40.50.300">
    <property type="entry name" value="P-loop containing nucleotide triphosphate hydrolases"/>
    <property type="match status" value="1"/>
</dbReference>
<feature type="domain" description="IRG-type G" evidence="5">
    <location>
        <begin position="21"/>
        <end position="202"/>
    </location>
</feature>
<dbReference type="OrthoDB" id="422720at2759"/>
<comment type="similarity">
    <text evidence="1">Belongs to the TRAFAC class dynamin-like GTPase superfamily. IRG family.</text>
</comment>
<dbReference type="InterPro" id="IPR027417">
    <property type="entry name" value="P-loop_NTPase"/>
</dbReference>
<accession>A0A401QHG2</accession>
<dbReference type="GO" id="GO:0005525">
    <property type="term" value="F:GTP binding"/>
    <property type="evidence" value="ECO:0007669"/>
    <property type="project" value="UniProtKB-KW"/>
</dbReference>
<dbReference type="Proteomes" id="UP000288216">
    <property type="component" value="Unassembled WGS sequence"/>
</dbReference>
<evidence type="ECO:0000259" key="5">
    <source>
        <dbReference type="PROSITE" id="PS51716"/>
    </source>
</evidence>
<dbReference type="FunFam" id="3.40.50.300:FF:000541">
    <property type="entry name" value="Immunity related GTPase M"/>
    <property type="match status" value="1"/>
</dbReference>
<proteinExistence type="inferred from homology"/>
<organism evidence="6 7">
    <name type="scientific">Scyliorhinus torazame</name>
    <name type="common">Cloudy catshark</name>
    <name type="synonym">Catulus torazame</name>
    <dbReference type="NCBI Taxonomy" id="75743"/>
    <lineage>
        <taxon>Eukaryota</taxon>
        <taxon>Metazoa</taxon>
        <taxon>Chordata</taxon>
        <taxon>Craniata</taxon>
        <taxon>Vertebrata</taxon>
        <taxon>Chondrichthyes</taxon>
        <taxon>Elasmobranchii</taxon>
        <taxon>Galeomorphii</taxon>
        <taxon>Galeoidea</taxon>
        <taxon>Carcharhiniformes</taxon>
        <taxon>Scyliorhinidae</taxon>
        <taxon>Scyliorhinus</taxon>
    </lineage>
</organism>
<dbReference type="InterPro" id="IPR007743">
    <property type="entry name" value="Immunity-related_GTPase-like"/>
</dbReference>
<keyword evidence="3" id="KW-0378">Hydrolase</keyword>
<dbReference type="Pfam" id="PF05049">
    <property type="entry name" value="IIGP"/>
    <property type="match status" value="1"/>
</dbReference>
<dbReference type="InterPro" id="IPR030385">
    <property type="entry name" value="G_IRG_dom"/>
</dbReference>
<dbReference type="GO" id="GO:0016787">
    <property type="term" value="F:hydrolase activity"/>
    <property type="evidence" value="ECO:0007669"/>
    <property type="project" value="UniProtKB-KW"/>
</dbReference>
<dbReference type="PANTHER" id="PTHR32341">
    <property type="entry name" value="INTERFERON-INDUCIBLE GTPASE"/>
    <property type="match status" value="1"/>
</dbReference>
<sequence length="207" mass="23272">TRGVVEGTSGTCSPSECKEAPGLDLAVFGDRCSGKSSLINALRDLQHDDEVAAKTGLAEPCTQPVAYSFPKYPNIRIWELPETSPNRQPEQYLKQVNGKDYGIFIIVASEIFKDHHGHLAKALQNAGKEVLFVRTKIDSDLEAHKWRLRSKYMENKIVEDIRQSCVKYLEKSAVPNPALYILSNLQTEKFDFPSLCSRIQNHPEVIK</sequence>
<comment type="caution">
    <text evidence="6">The sequence shown here is derived from an EMBL/GenBank/DDBJ whole genome shotgun (WGS) entry which is preliminary data.</text>
</comment>
<dbReference type="AlphaFoldDB" id="A0A401QHG2"/>
<gene>
    <name evidence="6" type="ORF">scyTo_0025384</name>
</gene>
<dbReference type="PANTHER" id="PTHR32341:SF10">
    <property type="entry name" value="INTERFERON-INDUCIBLE GTPASE 5"/>
    <property type="match status" value="1"/>
</dbReference>
<feature type="non-terminal residue" evidence="6">
    <location>
        <position position="1"/>
    </location>
</feature>
<protein>
    <recommendedName>
        <fullName evidence="5">IRG-type G domain-containing protein</fullName>
    </recommendedName>
</protein>
<keyword evidence="7" id="KW-1185">Reference proteome</keyword>
<evidence type="ECO:0000256" key="4">
    <source>
        <dbReference type="ARBA" id="ARBA00023134"/>
    </source>
</evidence>
<dbReference type="STRING" id="75743.A0A401QHG2"/>